<keyword evidence="3" id="KW-1185">Reference proteome</keyword>
<protein>
    <submittedName>
        <fullName evidence="2">Uncharacterized protein</fullName>
    </submittedName>
</protein>
<name>A0ABP5T9Y0_9ACTN</name>
<proteinExistence type="predicted"/>
<keyword evidence="1" id="KW-0812">Transmembrane</keyword>
<dbReference type="Proteomes" id="UP001501444">
    <property type="component" value="Unassembled WGS sequence"/>
</dbReference>
<dbReference type="EMBL" id="BAAARV010000025">
    <property type="protein sequence ID" value="GAA2347017.1"/>
    <property type="molecule type" value="Genomic_DNA"/>
</dbReference>
<feature type="transmembrane region" description="Helical" evidence="1">
    <location>
        <begin position="20"/>
        <end position="38"/>
    </location>
</feature>
<keyword evidence="1" id="KW-0472">Membrane</keyword>
<reference evidence="3" key="1">
    <citation type="journal article" date="2019" name="Int. J. Syst. Evol. Microbiol.">
        <title>The Global Catalogue of Microorganisms (GCM) 10K type strain sequencing project: providing services to taxonomists for standard genome sequencing and annotation.</title>
        <authorList>
            <consortium name="The Broad Institute Genomics Platform"/>
            <consortium name="The Broad Institute Genome Sequencing Center for Infectious Disease"/>
            <person name="Wu L."/>
            <person name="Ma J."/>
        </authorList>
    </citation>
    <scope>NUCLEOTIDE SEQUENCE [LARGE SCALE GENOMIC DNA]</scope>
    <source>
        <strain evidence="3">JCM 3272</strain>
    </source>
</reference>
<dbReference type="RefSeq" id="WP_344613367.1">
    <property type="nucleotide sequence ID" value="NZ_BAAARV010000025.1"/>
</dbReference>
<gene>
    <name evidence="2" type="ORF">GCM10010170_034180</name>
</gene>
<evidence type="ECO:0000313" key="2">
    <source>
        <dbReference type="EMBL" id="GAA2347017.1"/>
    </source>
</evidence>
<sequence length="120" mass="13322">MWPGAQLIAEAAAPAWQQYVLPAAIALLATVGAAWLALRGTFRTAQTTHETEFDKLVHARIQALEKQVDEKDARIEVLTADRDRYRELHAQLRLDVIAAGLNPDQLGKGGNAQRNARRRD</sequence>
<keyword evidence="1" id="KW-1133">Transmembrane helix</keyword>
<comment type="caution">
    <text evidence="2">The sequence shown here is derived from an EMBL/GenBank/DDBJ whole genome shotgun (WGS) entry which is preliminary data.</text>
</comment>
<accession>A0ABP5T9Y0</accession>
<evidence type="ECO:0000256" key="1">
    <source>
        <dbReference type="SAM" id="Phobius"/>
    </source>
</evidence>
<evidence type="ECO:0000313" key="3">
    <source>
        <dbReference type="Proteomes" id="UP001501444"/>
    </source>
</evidence>
<organism evidence="2 3">
    <name type="scientific">Dactylosporangium salmoneum</name>
    <dbReference type="NCBI Taxonomy" id="53361"/>
    <lineage>
        <taxon>Bacteria</taxon>
        <taxon>Bacillati</taxon>
        <taxon>Actinomycetota</taxon>
        <taxon>Actinomycetes</taxon>
        <taxon>Micromonosporales</taxon>
        <taxon>Micromonosporaceae</taxon>
        <taxon>Dactylosporangium</taxon>
    </lineage>
</organism>